<gene>
    <name evidence="2" type="ORF">IW254_001011</name>
</gene>
<feature type="compositionally biased region" description="Basic and acidic residues" evidence="1">
    <location>
        <begin position="1"/>
        <end position="10"/>
    </location>
</feature>
<dbReference type="AlphaFoldDB" id="A0A931DXD7"/>
<proteinExistence type="predicted"/>
<organism evidence="2 3">
    <name type="scientific">Corynebacterium aquatimens</name>
    <dbReference type="NCBI Taxonomy" id="1190508"/>
    <lineage>
        <taxon>Bacteria</taxon>
        <taxon>Bacillati</taxon>
        <taxon>Actinomycetota</taxon>
        <taxon>Actinomycetes</taxon>
        <taxon>Mycobacteriales</taxon>
        <taxon>Corynebacteriaceae</taxon>
        <taxon>Corynebacterium</taxon>
    </lineage>
</organism>
<evidence type="ECO:0000313" key="3">
    <source>
        <dbReference type="Proteomes" id="UP000658613"/>
    </source>
</evidence>
<dbReference type="Proteomes" id="UP000658613">
    <property type="component" value="Unassembled WGS sequence"/>
</dbReference>
<name>A0A931DXD7_9CORY</name>
<evidence type="ECO:0008006" key="4">
    <source>
        <dbReference type="Google" id="ProtNLM"/>
    </source>
</evidence>
<protein>
    <recommendedName>
        <fullName evidence="4">Tox-PL domain-containing protein</fullName>
    </recommendedName>
</protein>
<dbReference type="EMBL" id="JADOUE010000001">
    <property type="protein sequence ID" value="MBG6122042.1"/>
    <property type="molecule type" value="Genomic_DNA"/>
</dbReference>
<sequence>MRGKEGERGNRPPKFGSIDRSRPMQTKDTALSLANPTGDRENCVQSCHAWLMRLRGYNVSALPGLYDPPGVVGSTAVFSTKLWRNDRGEIPQWSEKKNTSAESVLTDLAKTKVGDYGLVRFRGFPSHVMGWQHRDQGVVLVDPQMGCESDEAFRFGLNGSFQWVTMTNFKPTARITTLFQEGGSYD</sequence>
<evidence type="ECO:0000256" key="1">
    <source>
        <dbReference type="SAM" id="MobiDB-lite"/>
    </source>
</evidence>
<reference evidence="2" key="1">
    <citation type="submission" date="2020-11" db="EMBL/GenBank/DDBJ databases">
        <title>Sequencing the genomes of 1000 actinobacteria strains.</title>
        <authorList>
            <person name="Klenk H.-P."/>
        </authorList>
    </citation>
    <scope>NUCLEOTIDE SEQUENCE</scope>
    <source>
        <strain evidence="2">DSM 45632</strain>
    </source>
</reference>
<comment type="caution">
    <text evidence="2">The sequence shown here is derived from an EMBL/GenBank/DDBJ whole genome shotgun (WGS) entry which is preliminary data.</text>
</comment>
<feature type="region of interest" description="Disordered" evidence="1">
    <location>
        <begin position="1"/>
        <end position="26"/>
    </location>
</feature>
<accession>A0A931DXD7</accession>
<evidence type="ECO:0000313" key="2">
    <source>
        <dbReference type="EMBL" id="MBG6122042.1"/>
    </source>
</evidence>
<keyword evidence="3" id="KW-1185">Reference proteome</keyword>